<dbReference type="NCBIfam" id="TIGR00086">
    <property type="entry name" value="smpB"/>
    <property type="match status" value="1"/>
</dbReference>
<dbReference type="GO" id="GO:0005829">
    <property type="term" value="C:cytosol"/>
    <property type="evidence" value="ECO:0007669"/>
    <property type="project" value="TreeGrafter"/>
</dbReference>
<dbReference type="SUPFAM" id="SSF74982">
    <property type="entry name" value="Small protein B (SmpB)"/>
    <property type="match status" value="1"/>
</dbReference>
<dbReference type="Gene3D" id="2.40.280.10">
    <property type="match status" value="1"/>
</dbReference>
<evidence type="ECO:0000256" key="2">
    <source>
        <dbReference type="ARBA" id="ARBA00022884"/>
    </source>
</evidence>
<dbReference type="GO" id="GO:0070930">
    <property type="term" value="P:trans-translation-dependent protein tagging"/>
    <property type="evidence" value="ECO:0007669"/>
    <property type="project" value="TreeGrafter"/>
</dbReference>
<dbReference type="InterPro" id="IPR023620">
    <property type="entry name" value="SmpB"/>
</dbReference>
<dbReference type="PANTHER" id="PTHR30308">
    <property type="entry name" value="TMRNA-BINDING COMPONENT OF TRANS-TRANSLATION TAGGING COMPLEX"/>
    <property type="match status" value="1"/>
</dbReference>
<evidence type="ECO:0000313" key="4">
    <source>
        <dbReference type="EMBL" id="MPM37926.1"/>
    </source>
</evidence>
<comment type="caution">
    <text evidence="4">The sequence shown here is derived from an EMBL/GenBank/DDBJ whole genome shotgun (WGS) entry which is preliminary data.</text>
</comment>
<name>A0A644ZAL2_9ZZZZ</name>
<dbReference type="AlphaFoldDB" id="A0A644ZAL2"/>
<evidence type="ECO:0000256" key="1">
    <source>
        <dbReference type="ARBA" id="ARBA00022490"/>
    </source>
</evidence>
<sequence>MRAGKANLKDAYAQITKTAEVYVYNLHISPYEQGNQFNHEPLRPRRLLLHRAEIRRLIGKVKEKGYALIPLKLYFTHGLVKMELALATGKKLYDKRQTMAEKDAKREMDRTLKERNR</sequence>
<keyword evidence="2" id="KW-0694">RNA-binding</keyword>
<dbReference type="PANTHER" id="PTHR30308:SF2">
    <property type="entry name" value="SSRA-BINDING PROTEIN"/>
    <property type="match status" value="1"/>
</dbReference>
<protein>
    <submittedName>
        <fullName evidence="4">SsrA-binding protein</fullName>
    </submittedName>
</protein>
<feature type="region of interest" description="Disordered" evidence="3">
    <location>
        <begin position="97"/>
        <end position="117"/>
    </location>
</feature>
<evidence type="ECO:0000256" key="3">
    <source>
        <dbReference type="SAM" id="MobiDB-lite"/>
    </source>
</evidence>
<dbReference type="InterPro" id="IPR000037">
    <property type="entry name" value="SsrA-bd_prot"/>
</dbReference>
<proteinExistence type="inferred from homology"/>
<reference evidence="4" key="1">
    <citation type="submission" date="2019-08" db="EMBL/GenBank/DDBJ databases">
        <authorList>
            <person name="Kucharzyk K."/>
            <person name="Murdoch R.W."/>
            <person name="Higgins S."/>
            <person name="Loffler F."/>
        </authorList>
    </citation>
    <scope>NUCLEOTIDE SEQUENCE</scope>
</reference>
<dbReference type="GO" id="GO:0003723">
    <property type="term" value="F:RNA binding"/>
    <property type="evidence" value="ECO:0007669"/>
    <property type="project" value="UniProtKB-KW"/>
</dbReference>
<keyword evidence="1" id="KW-0963">Cytoplasm</keyword>
<gene>
    <name evidence="4" type="primary">smpB_25</name>
    <name evidence="4" type="ORF">SDC9_84547</name>
</gene>
<dbReference type="EMBL" id="VSSQ01008114">
    <property type="protein sequence ID" value="MPM37926.1"/>
    <property type="molecule type" value="Genomic_DNA"/>
</dbReference>
<organism evidence="4">
    <name type="scientific">bioreactor metagenome</name>
    <dbReference type="NCBI Taxonomy" id="1076179"/>
    <lineage>
        <taxon>unclassified sequences</taxon>
        <taxon>metagenomes</taxon>
        <taxon>ecological metagenomes</taxon>
    </lineage>
</organism>
<dbReference type="HAMAP" id="MF_00023">
    <property type="entry name" value="SmpB"/>
    <property type="match status" value="1"/>
</dbReference>
<dbReference type="Pfam" id="PF01668">
    <property type="entry name" value="SmpB"/>
    <property type="match status" value="1"/>
</dbReference>
<accession>A0A644ZAL2</accession>
<dbReference type="NCBIfam" id="NF003843">
    <property type="entry name" value="PRK05422.1"/>
    <property type="match status" value="1"/>
</dbReference>